<protein>
    <submittedName>
        <fullName evidence="2">Uncharacterized protein</fullName>
    </submittedName>
</protein>
<evidence type="ECO:0000313" key="3">
    <source>
        <dbReference type="Proteomes" id="UP000198925"/>
    </source>
</evidence>
<organism evidence="2 3">
    <name type="scientific">Belnapia rosea</name>
    <dbReference type="NCBI Taxonomy" id="938405"/>
    <lineage>
        <taxon>Bacteria</taxon>
        <taxon>Pseudomonadati</taxon>
        <taxon>Pseudomonadota</taxon>
        <taxon>Alphaproteobacteria</taxon>
        <taxon>Acetobacterales</taxon>
        <taxon>Roseomonadaceae</taxon>
        <taxon>Belnapia</taxon>
    </lineage>
</organism>
<dbReference type="EMBL" id="FMZX01000027">
    <property type="protein sequence ID" value="SDE30352.1"/>
    <property type="molecule type" value="Genomic_DNA"/>
</dbReference>
<dbReference type="AlphaFoldDB" id="A0A1G7BTQ4"/>
<proteinExistence type="predicted"/>
<dbReference type="Proteomes" id="UP000198925">
    <property type="component" value="Unassembled WGS sequence"/>
</dbReference>
<feature type="region of interest" description="Disordered" evidence="1">
    <location>
        <begin position="191"/>
        <end position="217"/>
    </location>
</feature>
<sequence length="217" mass="24265">MRAVRRTLQAAGVRDAEIHARRLAEYREMEEAAAYMPATPAYLGSVAEAQNQLQLLRERLSEIQHRLGKRSARGLMDKPRSGNLDARWAALVRRSHPERFEQLDRDVLDARRNLAEAVRLGNTAALSGLRTAVDVTEYQARRAELAFRKGEKWDIFKMAHEAAPKLLAELERYEADLLPAEAASLQAAINASNTQAPVRDMAPTRDPEPATTPAYSP</sequence>
<accession>A0A1G7BTQ4</accession>
<gene>
    <name evidence="2" type="ORF">SAMN04487779_102718</name>
</gene>
<name>A0A1G7BTQ4_9PROT</name>
<evidence type="ECO:0000256" key="1">
    <source>
        <dbReference type="SAM" id="MobiDB-lite"/>
    </source>
</evidence>
<keyword evidence="3" id="KW-1185">Reference proteome</keyword>
<evidence type="ECO:0000313" key="2">
    <source>
        <dbReference type="EMBL" id="SDE30352.1"/>
    </source>
</evidence>
<reference evidence="2 3" key="1">
    <citation type="submission" date="2016-10" db="EMBL/GenBank/DDBJ databases">
        <authorList>
            <person name="de Groot N.N."/>
        </authorList>
    </citation>
    <scope>NUCLEOTIDE SEQUENCE [LARGE SCALE GENOMIC DNA]</scope>
    <source>
        <strain evidence="2 3">CPCC 100156</strain>
    </source>
</reference>